<evidence type="ECO:0000313" key="3">
    <source>
        <dbReference type="Proteomes" id="UP000236630"/>
    </source>
</evidence>
<accession>A0A2H5MVD5</accession>
<evidence type="ECO:0000313" key="2">
    <source>
        <dbReference type="EMBL" id="GAY31979.1"/>
    </source>
</evidence>
<dbReference type="GO" id="GO:0016831">
    <property type="term" value="F:carboxy-lyase activity"/>
    <property type="evidence" value="ECO:0007669"/>
    <property type="project" value="TreeGrafter"/>
</dbReference>
<evidence type="ECO:0000256" key="1">
    <source>
        <dbReference type="ARBA" id="ARBA00022793"/>
    </source>
</evidence>
<keyword evidence="3" id="KW-1185">Reference proteome</keyword>
<dbReference type="InterPro" id="IPR015422">
    <property type="entry name" value="PyrdxlP-dep_Trfase_small"/>
</dbReference>
<sequence length="159" mass="17639">MDCGCLWVKHPSFPRWGLHYPLNQSIIEQTDHQTGSAGNMGYSGLYVIHIRSDVSTAKEIGGNGRQRRECLENLTGFASGLTEARIRGSELESVKLVDALNGSGRAFLTQAMLGGFYVIRCSIGTTLTQDRHVDDLWKLIQEKADRLLSLQEGRSMAVR</sequence>
<reference evidence="2 3" key="1">
    <citation type="journal article" date="2017" name="Front. Genet.">
        <title>Draft sequencing of the heterozygous diploid genome of Satsuma (Citrus unshiu Marc.) using a hybrid assembly approach.</title>
        <authorList>
            <person name="Shimizu T."/>
            <person name="Tanizawa Y."/>
            <person name="Mochizuki T."/>
            <person name="Nagasaki H."/>
            <person name="Yoshioka T."/>
            <person name="Toyoda A."/>
            <person name="Fujiyama A."/>
            <person name="Kaminuma E."/>
            <person name="Nakamura Y."/>
        </authorList>
    </citation>
    <scope>NUCLEOTIDE SEQUENCE [LARGE SCALE GENOMIC DNA]</scope>
    <source>
        <strain evidence="3">cv. Miyagawa wase</strain>
    </source>
</reference>
<proteinExistence type="predicted"/>
<dbReference type="PANTHER" id="PTHR11999">
    <property type="entry name" value="GROUP II PYRIDOXAL-5-PHOSPHATE DECARBOXYLASE"/>
    <property type="match status" value="1"/>
</dbReference>
<gene>
    <name evidence="2" type="ORF">CUMW_273030</name>
</gene>
<dbReference type="GO" id="GO:0005737">
    <property type="term" value="C:cytoplasm"/>
    <property type="evidence" value="ECO:0007669"/>
    <property type="project" value="TreeGrafter"/>
</dbReference>
<protein>
    <submittedName>
        <fullName evidence="2">Uncharacterized protein</fullName>
    </submittedName>
</protein>
<comment type="caution">
    <text evidence="2">The sequence shown here is derived from an EMBL/GenBank/DDBJ whole genome shotgun (WGS) entry which is preliminary data.</text>
</comment>
<dbReference type="STRING" id="55188.A0A2H5MVD5"/>
<dbReference type="Proteomes" id="UP000236630">
    <property type="component" value="Unassembled WGS sequence"/>
</dbReference>
<dbReference type="EMBL" id="BDQV01001314">
    <property type="protein sequence ID" value="GAY31979.1"/>
    <property type="molecule type" value="Genomic_DNA"/>
</dbReference>
<dbReference type="SUPFAM" id="SSF53383">
    <property type="entry name" value="PLP-dependent transferases"/>
    <property type="match status" value="1"/>
</dbReference>
<dbReference type="InterPro" id="IPR015424">
    <property type="entry name" value="PyrdxlP-dep_Trfase"/>
</dbReference>
<dbReference type="PANTHER" id="PTHR11999:SF169">
    <property type="entry name" value="TYROSINE DECARBOXYLASE 1-LIKE"/>
    <property type="match status" value="1"/>
</dbReference>
<dbReference type="AlphaFoldDB" id="A0A2H5MVD5"/>
<dbReference type="InterPro" id="IPR010977">
    <property type="entry name" value="Aromatic_deC"/>
</dbReference>
<dbReference type="Gene3D" id="3.90.1150.10">
    <property type="entry name" value="Aspartate Aminotransferase, domain 1"/>
    <property type="match status" value="1"/>
</dbReference>
<keyword evidence="1" id="KW-0210">Decarboxylase</keyword>
<organism evidence="2 3">
    <name type="scientific">Citrus unshiu</name>
    <name type="common">Satsuma mandarin</name>
    <name type="synonym">Citrus nobilis var. unshiu</name>
    <dbReference type="NCBI Taxonomy" id="55188"/>
    <lineage>
        <taxon>Eukaryota</taxon>
        <taxon>Viridiplantae</taxon>
        <taxon>Streptophyta</taxon>
        <taxon>Embryophyta</taxon>
        <taxon>Tracheophyta</taxon>
        <taxon>Spermatophyta</taxon>
        <taxon>Magnoliopsida</taxon>
        <taxon>eudicotyledons</taxon>
        <taxon>Gunneridae</taxon>
        <taxon>Pentapetalae</taxon>
        <taxon>rosids</taxon>
        <taxon>malvids</taxon>
        <taxon>Sapindales</taxon>
        <taxon>Rutaceae</taxon>
        <taxon>Aurantioideae</taxon>
        <taxon>Citrus</taxon>
    </lineage>
</organism>
<keyword evidence="1" id="KW-0456">Lyase</keyword>
<name>A0A2H5MVD5_CITUN</name>